<feature type="compositionally biased region" description="Polar residues" evidence="1">
    <location>
        <begin position="188"/>
        <end position="204"/>
    </location>
</feature>
<feature type="region of interest" description="Disordered" evidence="1">
    <location>
        <begin position="1"/>
        <end position="215"/>
    </location>
</feature>
<keyword evidence="3" id="KW-1185">Reference proteome</keyword>
<dbReference type="OrthoDB" id="3199820at2759"/>
<feature type="compositionally biased region" description="Acidic residues" evidence="1">
    <location>
        <begin position="379"/>
        <end position="389"/>
    </location>
</feature>
<feature type="compositionally biased region" description="Low complexity" evidence="1">
    <location>
        <begin position="318"/>
        <end position="329"/>
    </location>
</feature>
<feature type="compositionally biased region" description="Polar residues" evidence="1">
    <location>
        <begin position="246"/>
        <end position="256"/>
    </location>
</feature>
<proteinExistence type="predicted"/>
<organism evidence="2 3">
    <name type="scientific">Mycena venus</name>
    <dbReference type="NCBI Taxonomy" id="2733690"/>
    <lineage>
        <taxon>Eukaryota</taxon>
        <taxon>Fungi</taxon>
        <taxon>Dikarya</taxon>
        <taxon>Basidiomycota</taxon>
        <taxon>Agaricomycotina</taxon>
        <taxon>Agaricomycetes</taxon>
        <taxon>Agaricomycetidae</taxon>
        <taxon>Agaricales</taxon>
        <taxon>Marasmiineae</taxon>
        <taxon>Mycenaceae</taxon>
        <taxon>Mycena</taxon>
    </lineage>
</organism>
<dbReference type="Proteomes" id="UP000620124">
    <property type="component" value="Unassembled WGS sequence"/>
</dbReference>
<protein>
    <submittedName>
        <fullName evidence="2">Uncharacterized protein</fullName>
    </submittedName>
</protein>
<feature type="compositionally biased region" description="Polar residues" evidence="1">
    <location>
        <begin position="284"/>
        <end position="293"/>
    </location>
</feature>
<reference evidence="2" key="1">
    <citation type="submission" date="2020-05" db="EMBL/GenBank/DDBJ databases">
        <title>Mycena genomes resolve the evolution of fungal bioluminescence.</title>
        <authorList>
            <person name="Tsai I.J."/>
        </authorList>
    </citation>
    <scope>NUCLEOTIDE SEQUENCE</scope>
    <source>
        <strain evidence="2">CCC161011</strain>
    </source>
</reference>
<name>A0A8H6YNA4_9AGAR</name>
<feature type="compositionally biased region" description="Polar residues" evidence="1">
    <location>
        <begin position="1"/>
        <end position="15"/>
    </location>
</feature>
<feature type="compositionally biased region" description="Basic and acidic residues" evidence="1">
    <location>
        <begin position="39"/>
        <end position="50"/>
    </location>
</feature>
<accession>A0A8H6YNA4</accession>
<feature type="compositionally biased region" description="Polar residues" evidence="1">
    <location>
        <begin position="427"/>
        <end position="439"/>
    </location>
</feature>
<evidence type="ECO:0000256" key="1">
    <source>
        <dbReference type="SAM" id="MobiDB-lite"/>
    </source>
</evidence>
<feature type="region of interest" description="Disordered" evidence="1">
    <location>
        <begin position="240"/>
        <end position="439"/>
    </location>
</feature>
<comment type="caution">
    <text evidence="2">The sequence shown here is derived from an EMBL/GenBank/DDBJ whole genome shotgun (WGS) entry which is preliminary data.</text>
</comment>
<sequence>MSSNLPLHPPSQNQLVPPWFLPSDQPPTRKRTLSEFMEEQEKVRDRERALKRAPYYYRQPERSMSDDSFMPVPYNPGSTRTTQSKSSRKRTTSCSSPGRGFFTETAIAEPPKPSTSASSPVRAPRKPFVVPDWARTDTTTKPRLSDRTVQKVQQKELEKELKTKEARRKKYLESKQPQRQRLGDKPRTSVTTVEPRPSGSTFVQGTKPGVQGLPLPAPVAARGEFPVFAKEQTPRLPFATLPVESPSRSASQNNIPPCTPPRKRRANTVSTPGAPTPGSLFTPDGNSLFTPASGTWGAGRALNLGRRSVSPSSRKASTQESEQTQPSEQPESEDDDRLGQELESAFDDLDFPPSSLPIASSDIDVDVRTEQMPSSSQEYDSDDSDDDDDAPPKQHWVGLPPSSPPPASSPILGASPMEDDVEELPLSTPNAAEQETPNTEVTDYSMEELGNLFNIDDFAGLFPSSTTVSADTANFFDQFTDSNVDDASQPMQEWGFDAANPQIDFTEFWESVKPLVEGSSQALDASFGFEQPDAEEIDHSKLASDVHALFSGCLV</sequence>
<dbReference type="EMBL" id="JACAZI010000004">
    <property type="protein sequence ID" value="KAF7362144.1"/>
    <property type="molecule type" value="Genomic_DNA"/>
</dbReference>
<feature type="compositionally biased region" description="Basic and acidic residues" evidence="1">
    <location>
        <begin position="134"/>
        <end position="164"/>
    </location>
</feature>
<dbReference type="AlphaFoldDB" id="A0A8H6YNA4"/>
<evidence type="ECO:0000313" key="2">
    <source>
        <dbReference type="EMBL" id="KAF7362144.1"/>
    </source>
</evidence>
<gene>
    <name evidence="2" type="ORF">MVEN_00560400</name>
</gene>
<evidence type="ECO:0000313" key="3">
    <source>
        <dbReference type="Proteomes" id="UP000620124"/>
    </source>
</evidence>